<reference evidence="14 15" key="1">
    <citation type="submission" date="2020-09" db="EMBL/GenBank/DDBJ databases">
        <title>Characterization and genome sequencing of Ruminiclostridium sp. nov. MA18.</title>
        <authorList>
            <person name="Rettenmaier R."/>
            <person name="Kowollik M.-L."/>
            <person name="Liebl W."/>
            <person name="Zverlov V."/>
        </authorList>
    </citation>
    <scope>NUCLEOTIDE SEQUENCE [LARGE SCALE GENOMIC DNA]</scope>
    <source>
        <strain evidence="14 15">MA18</strain>
    </source>
</reference>
<evidence type="ECO:0000256" key="9">
    <source>
        <dbReference type="ARBA" id="ARBA00022842"/>
    </source>
</evidence>
<evidence type="ECO:0000256" key="4">
    <source>
        <dbReference type="ARBA" id="ARBA00009503"/>
    </source>
</evidence>
<dbReference type="GO" id="GO:0005829">
    <property type="term" value="C:cytosol"/>
    <property type="evidence" value="ECO:0007669"/>
    <property type="project" value="TreeGrafter"/>
</dbReference>
<evidence type="ECO:0000256" key="1">
    <source>
        <dbReference type="ARBA" id="ARBA00000012"/>
    </source>
</evidence>
<dbReference type="PANTHER" id="PTHR20941">
    <property type="entry name" value="FOLATE SYNTHESIS PROTEINS"/>
    <property type="match status" value="1"/>
</dbReference>
<dbReference type="Pfam" id="PF00809">
    <property type="entry name" value="Pterin_bind"/>
    <property type="match status" value="1"/>
</dbReference>
<keyword evidence="10 13" id="KW-0289">Folate biosynthesis</keyword>
<dbReference type="SUPFAM" id="SSF51717">
    <property type="entry name" value="Dihydropteroate synthetase-like"/>
    <property type="match status" value="1"/>
</dbReference>
<dbReference type="InterPro" id="IPR045031">
    <property type="entry name" value="DHP_synth-like"/>
</dbReference>
<dbReference type="AlphaFoldDB" id="A0A4U7JN49"/>
<dbReference type="CDD" id="cd00739">
    <property type="entry name" value="DHPS"/>
    <property type="match status" value="1"/>
</dbReference>
<dbReference type="UniPathway" id="UPA00077">
    <property type="reaction ID" value="UER00156"/>
</dbReference>
<dbReference type="GO" id="GO:0046872">
    <property type="term" value="F:metal ion binding"/>
    <property type="evidence" value="ECO:0007669"/>
    <property type="project" value="UniProtKB-KW"/>
</dbReference>
<dbReference type="PROSITE" id="PS00793">
    <property type="entry name" value="DHPS_2"/>
    <property type="match status" value="1"/>
</dbReference>
<dbReference type="NCBIfam" id="TIGR01496">
    <property type="entry name" value="DHPS"/>
    <property type="match status" value="1"/>
</dbReference>
<evidence type="ECO:0000256" key="8">
    <source>
        <dbReference type="ARBA" id="ARBA00022723"/>
    </source>
</evidence>
<dbReference type="FunFam" id="3.20.20.20:FF:000006">
    <property type="entry name" value="Dihydropteroate synthase"/>
    <property type="match status" value="1"/>
</dbReference>
<comment type="similarity">
    <text evidence="4 13">Belongs to the DHPS family.</text>
</comment>
<evidence type="ECO:0000256" key="5">
    <source>
        <dbReference type="ARBA" id="ARBA00012458"/>
    </source>
</evidence>
<comment type="function">
    <text evidence="12 13">Catalyzes the condensation of para-aminobenzoate (pABA) with 6-hydroxymethyl-7,8-dihydropterin diphosphate (DHPt-PP) to form 7,8-dihydropteroate (H2Pte), the immediate precursor of folate derivatives.</text>
</comment>
<dbReference type="EMBL" id="CP061336">
    <property type="protein sequence ID" value="QNU68631.1"/>
    <property type="molecule type" value="Genomic_DNA"/>
</dbReference>
<dbReference type="InterPro" id="IPR006390">
    <property type="entry name" value="DHP_synth_dom"/>
</dbReference>
<dbReference type="PROSITE" id="PS00792">
    <property type="entry name" value="DHPS_1"/>
    <property type="match status" value="1"/>
</dbReference>
<organism evidence="14 15">
    <name type="scientific">Ruminiclostridium herbifermentans</name>
    <dbReference type="NCBI Taxonomy" id="2488810"/>
    <lineage>
        <taxon>Bacteria</taxon>
        <taxon>Bacillati</taxon>
        <taxon>Bacillota</taxon>
        <taxon>Clostridia</taxon>
        <taxon>Eubacteriales</taxon>
        <taxon>Oscillospiraceae</taxon>
        <taxon>Ruminiclostridium</taxon>
    </lineage>
</organism>
<dbReference type="EC" id="2.5.1.15" evidence="5 13"/>
<evidence type="ECO:0000256" key="2">
    <source>
        <dbReference type="ARBA" id="ARBA00001946"/>
    </source>
</evidence>
<dbReference type="PANTHER" id="PTHR20941:SF1">
    <property type="entry name" value="FOLIC ACID SYNTHESIS PROTEIN FOL1"/>
    <property type="match status" value="1"/>
</dbReference>
<evidence type="ECO:0000256" key="13">
    <source>
        <dbReference type="RuleBase" id="RU361205"/>
    </source>
</evidence>
<keyword evidence="15" id="KW-1185">Reference proteome</keyword>
<comment type="cofactor">
    <cofactor evidence="2 13">
        <name>Mg(2+)</name>
        <dbReference type="ChEBI" id="CHEBI:18420"/>
    </cofactor>
</comment>
<evidence type="ECO:0000256" key="7">
    <source>
        <dbReference type="ARBA" id="ARBA00022679"/>
    </source>
</evidence>
<dbReference type="RefSeq" id="WP_137696138.1">
    <property type="nucleotide sequence ID" value="NZ_CP061336.1"/>
</dbReference>
<dbReference type="GO" id="GO:0046656">
    <property type="term" value="P:folic acid biosynthetic process"/>
    <property type="evidence" value="ECO:0007669"/>
    <property type="project" value="UniProtKB-KW"/>
</dbReference>
<comment type="catalytic activity">
    <reaction evidence="1">
        <text>(7,8-dihydropterin-6-yl)methyl diphosphate + 4-aminobenzoate = 7,8-dihydropteroate + diphosphate</text>
        <dbReference type="Rhea" id="RHEA:19949"/>
        <dbReference type="ChEBI" id="CHEBI:17836"/>
        <dbReference type="ChEBI" id="CHEBI:17839"/>
        <dbReference type="ChEBI" id="CHEBI:33019"/>
        <dbReference type="ChEBI" id="CHEBI:72950"/>
        <dbReference type="EC" id="2.5.1.15"/>
    </reaction>
</comment>
<gene>
    <name evidence="14" type="primary">folP</name>
    <name evidence="14" type="ORF">EHE19_009645</name>
</gene>
<dbReference type="InterPro" id="IPR000489">
    <property type="entry name" value="Pterin-binding_dom"/>
</dbReference>
<evidence type="ECO:0000256" key="11">
    <source>
        <dbReference type="ARBA" id="ARBA00030193"/>
    </source>
</evidence>
<sequence length="278" mass="30895">MTVKHKGFINIGKNVWEWGKRTYIMGILNVTPDSFSDGGKFNNEKTALKQAIRMVDEGADIIDVGGESTRPGSTVISEQEEIERVIPIIQLLSKELNIPISVDTYRAKTAEAAINAGAHMINDVWGLKYDDQMASVAAKYNVPVCIMHNRTTGTEYHNLIEDMLIELTQSIELAHKAGIKDENIIIDPGIGFAKTFEQNLEVMRQLDAFKRLGYPILLGASRKSFIGKILDLEVNDRLEGTLAITAAGIIKGCDIVRVHDIKENVRVSKIIDCLERKS</sequence>
<comment type="pathway">
    <text evidence="3 13">Cofactor biosynthesis; tetrahydrofolate biosynthesis; 7,8-dihydrofolate from 2-amino-4-hydroxy-6-hydroxymethyl-7,8-dihydropteridine diphosphate and 4-aminobenzoate: step 1/2.</text>
</comment>
<evidence type="ECO:0000256" key="6">
    <source>
        <dbReference type="ARBA" id="ARBA00016919"/>
    </source>
</evidence>
<dbReference type="KEGG" id="rher:EHE19_009645"/>
<evidence type="ECO:0000256" key="12">
    <source>
        <dbReference type="ARBA" id="ARBA00053449"/>
    </source>
</evidence>
<evidence type="ECO:0000313" key="15">
    <source>
        <dbReference type="Proteomes" id="UP000306409"/>
    </source>
</evidence>
<name>A0A4U7JN49_9FIRM</name>
<evidence type="ECO:0000313" key="14">
    <source>
        <dbReference type="EMBL" id="QNU68631.1"/>
    </source>
</evidence>
<protein>
    <recommendedName>
        <fullName evidence="6 13">Dihydropteroate synthase</fullName>
        <shortName evidence="13">DHPS</shortName>
        <ecNumber evidence="5 13">2.5.1.15</ecNumber>
    </recommendedName>
    <alternativeName>
        <fullName evidence="11 13">Dihydropteroate pyrophosphorylase</fullName>
    </alternativeName>
</protein>
<keyword evidence="7 13" id="KW-0808">Transferase</keyword>
<dbReference type="OrthoDB" id="9811744at2"/>
<dbReference type="InterPro" id="IPR011005">
    <property type="entry name" value="Dihydropteroate_synth-like_sf"/>
</dbReference>
<proteinExistence type="inferred from homology"/>
<dbReference type="GO" id="GO:0046654">
    <property type="term" value="P:tetrahydrofolate biosynthetic process"/>
    <property type="evidence" value="ECO:0007669"/>
    <property type="project" value="UniProtKB-UniPathway"/>
</dbReference>
<keyword evidence="8 13" id="KW-0479">Metal-binding</keyword>
<dbReference type="PROSITE" id="PS50972">
    <property type="entry name" value="PTERIN_BINDING"/>
    <property type="match status" value="1"/>
</dbReference>
<evidence type="ECO:0000256" key="10">
    <source>
        <dbReference type="ARBA" id="ARBA00022909"/>
    </source>
</evidence>
<accession>A0A4U7JN49</accession>
<dbReference type="GO" id="GO:0004156">
    <property type="term" value="F:dihydropteroate synthase activity"/>
    <property type="evidence" value="ECO:0007669"/>
    <property type="project" value="UniProtKB-EC"/>
</dbReference>
<dbReference type="Proteomes" id="UP000306409">
    <property type="component" value="Chromosome"/>
</dbReference>
<evidence type="ECO:0000256" key="3">
    <source>
        <dbReference type="ARBA" id="ARBA00004763"/>
    </source>
</evidence>
<keyword evidence="9 13" id="KW-0460">Magnesium</keyword>
<dbReference type="Gene3D" id="3.20.20.20">
    <property type="entry name" value="Dihydropteroate synthase-like"/>
    <property type="match status" value="1"/>
</dbReference>